<keyword evidence="10" id="KW-0378">Hydrolase</keyword>
<evidence type="ECO:0000256" key="8">
    <source>
        <dbReference type="ARBA" id="ARBA00022741"/>
    </source>
</evidence>
<keyword evidence="7" id="KW-0479">Metal-binding</keyword>
<dbReference type="GO" id="GO:0003887">
    <property type="term" value="F:DNA-directed DNA polymerase activity"/>
    <property type="evidence" value="ECO:0007669"/>
    <property type="project" value="UniProtKB-KW"/>
</dbReference>
<dbReference type="InterPro" id="IPR012309">
    <property type="entry name" value="DNA_ligase_ATP-dep_C"/>
</dbReference>
<evidence type="ECO:0000256" key="12">
    <source>
        <dbReference type="ARBA" id="ARBA00022840"/>
    </source>
</evidence>
<evidence type="ECO:0000256" key="1">
    <source>
        <dbReference type="ARBA" id="ARBA00001936"/>
    </source>
</evidence>
<dbReference type="NCBIfam" id="TIGR02777">
    <property type="entry name" value="LigD_PE_dom"/>
    <property type="match status" value="1"/>
</dbReference>
<dbReference type="EMBL" id="SPDV01000019">
    <property type="protein sequence ID" value="TFI58119.1"/>
    <property type="molecule type" value="Genomic_DNA"/>
</dbReference>
<accession>A0A4Y8ZTN6</accession>
<dbReference type="InterPro" id="IPR014146">
    <property type="entry name" value="LigD_ligase_dom"/>
</dbReference>
<keyword evidence="18" id="KW-0511">Multifunctional enzyme</keyword>
<dbReference type="InterPro" id="IPR012340">
    <property type="entry name" value="NA-bd_OB-fold"/>
</dbReference>
<dbReference type="InterPro" id="IPR012310">
    <property type="entry name" value="DNA_ligase_ATP-dep_cent"/>
</dbReference>
<dbReference type="Pfam" id="PF04679">
    <property type="entry name" value="DNA_ligase_A_C"/>
    <property type="match status" value="1"/>
</dbReference>
<evidence type="ECO:0000256" key="5">
    <source>
        <dbReference type="ARBA" id="ARBA00022695"/>
    </source>
</evidence>
<dbReference type="CDD" id="cd04862">
    <property type="entry name" value="PaeLigD_Pol_like"/>
    <property type="match status" value="1"/>
</dbReference>
<evidence type="ECO:0000259" key="22">
    <source>
        <dbReference type="PROSITE" id="PS50160"/>
    </source>
</evidence>
<evidence type="ECO:0000256" key="3">
    <source>
        <dbReference type="ARBA" id="ARBA00022598"/>
    </source>
</evidence>
<dbReference type="Gene3D" id="3.30.470.30">
    <property type="entry name" value="DNA ligase/mRNA capping enzyme"/>
    <property type="match status" value="1"/>
</dbReference>
<evidence type="ECO:0000256" key="11">
    <source>
        <dbReference type="ARBA" id="ARBA00022839"/>
    </source>
</evidence>
<dbReference type="EC" id="6.5.1.1" evidence="2"/>
<keyword evidence="5" id="KW-0548">Nucleotidyltransferase</keyword>
<dbReference type="OrthoDB" id="9802472at2"/>
<dbReference type="Pfam" id="PF01068">
    <property type="entry name" value="DNA_ligase_A_M"/>
    <property type="match status" value="1"/>
</dbReference>
<dbReference type="InterPro" id="IPR014145">
    <property type="entry name" value="LigD_pol_dom"/>
</dbReference>
<feature type="compositionally biased region" description="Basic and acidic residues" evidence="21">
    <location>
        <begin position="201"/>
        <end position="229"/>
    </location>
</feature>
<evidence type="ECO:0000256" key="14">
    <source>
        <dbReference type="ARBA" id="ARBA00023125"/>
    </source>
</evidence>
<organism evidence="23 24">
    <name type="scientific">Sphingomonas parva</name>
    <dbReference type="NCBI Taxonomy" id="2555898"/>
    <lineage>
        <taxon>Bacteria</taxon>
        <taxon>Pseudomonadati</taxon>
        <taxon>Pseudomonadota</taxon>
        <taxon>Alphaproteobacteria</taxon>
        <taxon>Sphingomonadales</taxon>
        <taxon>Sphingomonadaceae</taxon>
        <taxon>Sphingomonas</taxon>
    </lineage>
</organism>
<evidence type="ECO:0000256" key="15">
    <source>
        <dbReference type="ARBA" id="ARBA00023172"/>
    </source>
</evidence>
<dbReference type="PANTHER" id="PTHR42705">
    <property type="entry name" value="BIFUNCTIONAL NON-HOMOLOGOUS END JOINING PROTEIN LIGD"/>
    <property type="match status" value="1"/>
</dbReference>
<dbReference type="Gene3D" id="2.40.50.140">
    <property type="entry name" value="Nucleic acid-binding proteins"/>
    <property type="match status" value="1"/>
</dbReference>
<evidence type="ECO:0000256" key="10">
    <source>
        <dbReference type="ARBA" id="ARBA00022801"/>
    </source>
</evidence>
<keyword evidence="16" id="KW-0234">DNA repair</keyword>
<keyword evidence="17" id="KW-0464">Manganese</keyword>
<evidence type="ECO:0000256" key="9">
    <source>
        <dbReference type="ARBA" id="ARBA00022763"/>
    </source>
</evidence>
<dbReference type="PANTHER" id="PTHR42705:SF2">
    <property type="entry name" value="BIFUNCTIONAL NON-HOMOLOGOUS END JOINING PROTEIN LIGD"/>
    <property type="match status" value="1"/>
</dbReference>
<dbReference type="NCBIfam" id="NF004628">
    <property type="entry name" value="PRK05972.1"/>
    <property type="match status" value="1"/>
</dbReference>
<reference evidence="23 24" key="1">
    <citation type="submission" date="2019-03" db="EMBL/GenBank/DDBJ databases">
        <title>Genome sequence of Sphingomonas sp. 17J27-24.</title>
        <authorList>
            <person name="Kim M."/>
            <person name="Maeng S."/>
            <person name="Sathiyaraj S."/>
        </authorList>
    </citation>
    <scope>NUCLEOTIDE SEQUENCE [LARGE SCALE GENOMIC DNA]</scope>
    <source>
        <strain evidence="23 24">17J27-24</strain>
    </source>
</reference>
<evidence type="ECO:0000256" key="2">
    <source>
        <dbReference type="ARBA" id="ARBA00012727"/>
    </source>
</evidence>
<dbReference type="Gene3D" id="3.90.920.10">
    <property type="entry name" value="DNA primase, PRIM domain"/>
    <property type="match status" value="1"/>
</dbReference>
<evidence type="ECO:0000256" key="4">
    <source>
        <dbReference type="ARBA" id="ARBA00022679"/>
    </source>
</evidence>
<dbReference type="CDD" id="cd07906">
    <property type="entry name" value="Adenylation_DNA_ligase_LigD_LigC"/>
    <property type="match status" value="1"/>
</dbReference>
<comment type="cofactor">
    <cofactor evidence="1">
        <name>Mn(2+)</name>
        <dbReference type="ChEBI" id="CHEBI:29035"/>
    </cofactor>
</comment>
<keyword evidence="11" id="KW-0269">Exonuclease</keyword>
<keyword evidence="8" id="KW-0547">Nucleotide-binding</keyword>
<dbReference type="GO" id="GO:0006281">
    <property type="term" value="P:DNA repair"/>
    <property type="evidence" value="ECO:0007669"/>
    <property type="project" value="UniProtKB-KW"/>
</dbReference>
<dbReference type="GO" id="GO:0005524">
    <property type="term" value="F:ATP binding"/>
    <property type="evidence" value="ECO:0007669"/>
    <property type="project" value="UniProtKB-KW"/>
</dbReference>
<dbReference type="NCBIfam" id="TIGR02779">
    <property type="entry name" value="NHEJ_ligase_lig"/>
    <property type="match status" value="1"/>
</dbReference>
<evidence type="ECO:0000256" key="17">
    <source>
        <dbReference type="ARBA" id="ARBA00023211"/>
    </source>
</evidence>
<evidence type="ECO:0000256" key="19">
    <source>
        <dbReference type="ARBA" id="ARBA00029943"/>
    </source>
</evidence>
<evidence type="ECO:0000313" key="24">
    <source>
        <dbReference type="Proteomes" id="UP000298213"/>
    </source>
</evidence>
<evidence type="ECO:0000256" key="7">
    <source>
        <dbReference type="ARBA" id="ARBA00022723"/>
    </source>
</evidence>
<comment type="caution">
    <text evidence="23">The sequence shown here is derived from an EMBL/GenBank/DDBJ whole genome shotgun (WGS) entry which is preliminary data.</text>
</comment>
<protein>
    <recommendedName>
        <fullName evidence="2">DNA ligase (ATP)</fullName>
        <ecNumber evidence="2">6.5.1.1</ecNumber>
    </recommendedName>
    <alternativeName>
        <fullName evidence="19">NHEJ DNA polymerase</fullName>
    </alternativeName>
</protein>
<dbReference type="InterPro" id="IPR033651">
    <property type="entry name" value="PaeLigD_Pol-like"/>
</dbReference>
<keyword evidence="12" id="KW-0067">ATP-binding</keyword>
<keyword evidence="6" id="KW-0540">Nuclease</keyword>
<dbReference type="Proteomes" id="UP000298213">
    <property type="component" value="Unassembled WGS sequence"/>
</dbReference>
<dbReference type="RefSeq" id="WP_135086718.1">
    <property type="nucleotide sequence ID" value="NZ_SPDV01000019.1"/>
</dbReference>
<feature type="region of interest" description="Disordered" evidence="21">
    <location>
        <begin position="201"/>
        <end position="281"/>
    </location>
</feature>
<feature type="domain" description="ATP-dependent DNA ligase family profile" evidence="22">
    <location>
        <begin position="366"/>
        <end position="449"/>
    </location>
</feature>
<dbReference type="GO" id="GO:0006310">
    <property type="term" value="P:DNA recombination"/>
    <property type="evidence" value="ECO:0007669"/>
    <property type="project" value="UniProtKB-KW"/>
</dbReference>
<evidence type="ECO:0000256" key="16">
    <source>
        <dbReference type="ARBA" id="ARBA00023204"/>
    </source>
</evidence>
<dbReference type="PROSITE" id="PS50160">
    <property type="entry name" value="DNA_LIGASE_A3"/>
    <property type="match status" value="1"/>
</dbReference>
<sequence>MAVKPADPLETYNRKRDFSKTAEPKGSFDSLSWGEGHGFMVQKHDATRLHWDFRLELDGVLKSWAVPNGPSLNPADKRLAVRTEDHPLSYATFEGTIPKGEYGGGTVMLWDRGIWLPHPGKDPRKTLEEGHLHFTLDGERMKGEWVMFRLKGRPRDRAENWILKKVTDEHAGGSMGLVEQYLTSIKTGRTMGEIAAGRTRKELKSWVDGLKPSKKDPPRARLGEGDRSPKASGGGAGNDSVPAPPPRRSAARSPSPSKARGGLPAFREPQKATLADHVPPGSGWIHEMKYDGYRCLLAIGGGRAKVYTRSGLDWSDKFPEIVETAASLEVGSALLDGEIVSLDDKGSSNFSALQQAIGEGGRGLTLFLFDALEIDGEDLTRLPNIERKARLAALVGEGKPPTLLYAEHIVGHGEELFQAMCEAAQEGIISKRAEAPYRSTRTRCWLKVKCIQRQEFVIIGWTPSEAKARGFRSLLLAVNEGGSLRYVGKVGTGFSMATIQDLLKRMRRIEVKTPPTAVPRPDARGAHWVRPEMVAEVAFTEFTSEGVVRHPSFLGLRADKAAEEVVRELPQPLPAPRDDGIRITNPERVIFPDSGVTKQELVDYYRVVGPLMAVWSANRPLSLVRCPQGRGKKCFFQKHNTGSFGPQVHQIEIEEKKGEIEDYVYVEDVAGLIACVQMGTIEFHGWGSSVADVEKPDRLIFDIDPDEGLDFAETRRAARDLHRYLADMGLVSFPLLTGGKGLHVVVPLTPEAEWPEVKDFAQRFCVALATAEPERFTANLAKAKRKGRMFLDYLRNQRGATAIMPYSSRAREGAPVSAPISWDELDEMESGARFTVRDSALLLERVSSRALEGWGETSQVLPDL</sequence>
<evidence type="ECO:0000256" key="20">
    <source>
        <dbReference type="ARBA" id="ARBA00034003"/>
    </source>
</evidence>
<dbReference type="CDD" id="cd07971">
    <property type="entry name" value="OBF_DNA_ligase_LigD"/>
    <property type="match status" value="1"/>
</dbReference>
<dbReference type="Pfam" id="PF21686">
    <property type="entry name" value="LigD_Prim-Pol"/>
    <property type="match status" value="1"/>
</dbReference>
<dbReference type="GO" id="GO:0003677">
    <property type="term" value="F:DNA binding"/>
    <property type="evidence" value="ECO:0007669"/>
    <property type="project" value="UniProtKB-KW"/>
</dbReference>
<keyword evidence="4" id="KW-0808">Transferase</keyword>
<gene>
    <name evidence="23" type="primary">ligD</name>
    <name evidence="23" type="ORF">E2493_11065</name>
</gene>
<dbReference type="AlphaFoldDB" id="A0A4Y8ZTN6"/>
<dbReference type="GO" id="GO:0046872">
    <property type="term" value="F:metal ion binding"/>
    <property type="evidence" value="ECO:0007669"/>
    <property type="project" value="UniProtKB-KW"/>
</dbReference>
<evidence type="ECO:0000256" key="13">
    <source>
        <dbReference type="ARBA" id="ARBA00022932"/>
    </source>
</evidence>
<dbReference type="GO" id="GO:0004527">
    <property type="term" value="F:exonuclease activity"/>
    <property type="evidence" value="ECO:0007669"/>
    <property type="project" value="UniProtKB-KW"/>
</dbReference>
<keyword evidence="14" id="KW-0238">DNA-binding</keyword>
<proteinExistence type="predicted"/>
<evidence type="ECO:0000256" key="6">
    <source>
        <dbReference type="ARBA" id="ARBA00022722"/>
    </source>
</evidence>
<dbReference type="Gene3D" id="3.30.1490.70">
    <property type="match status" value="1"/>
</dbReference>
<dbReference type="InterPro" id="IPR014144">
    <property type="entry name" value="LigD_PE_domain"/>
</dbReference>
<dbReference type="InterPro" id="IPR052171">
    <property type="entry name" value="NHEJ_LigD"/>
</dbReference>
<dbReference type="SUPFAM" id="SSF50249">
    <property type="entry name" value="Nucleic acid-binding proteins"/>
    <property type="match status" value="1"/>
</dbReference>
<name>A0A4Y8ZTN6_9SPHN</name>
<keyword evidence="15" id="KW-0233">DNA recombination</keyword>
<comment type="catalytic activity">
    <reaction evidence="20">
        <text>ATP + (deoxyribonucleotide)n-3'-hydroxyl + 5'-phospho-(deoxyribonucleotide)m = (deoxyribonucleotide)n+m + AMP + diphosphate.</text>
        <dbReference type="EC" id="6.5.1.1"/>
    </reaction>
</comment>
<keyword evidence="9" id="KW-0227">DNA damage</keyword>
<evidence type="ECO:0000256" key="18">
    <source>
        <dbReference type="ARBA" id="ARBA00023268"/>
    </source>
</evidence>
<dbReference type="InterPro" id="IPR014143">
    <property type="entry name" value="NHEJ_ligase_prk"/>
</dbReference>
<keyword evidence="13" id="KW-0239">DNA-directed DNA polymerase</keyword>
<keyword evidence="3 23" id="KW-0436">Ligase</keyword>
<dbReference type="SUPFAM" id="SSF56091">
    <property type="entry name" value="DNA ligase/mRNA capping enzyme, catalytic domain"/>
    <property type="match status" value="1"/>
</dbReference>
<feature type="compositionally biased region" description="Low complexity" evidence="21">
    <location>
        <begin position="251"/>
        <end position="260"/>
    </location>
</feature>
<dbReference type="NCBIfam" id="TIGR02778">
    <property type="entry name" value="ligD_pol"/>
    <property type="match status" value="1"/>
</dbReference>
<keyword evidence="24" id="KW-1185">Reference proteome</keyword>
<dbReference type="Pfam" id="PF13298">
    <property type="entry name" value="LigD_N"/>
    <property type="match status" value="1"/>
</dbReference>
<dbReference type="NCBIfam" id="TIGR02776">
    <property type="entry name" value="NHEJ_ligase_prk"/>
    <property type="match status" value="1"/>
</dbReference>
<dbReference type="GO" id="GO:0003910">
    <property type="term" value="F:DNA ligase (ATP) activity"/>
    <property type="evidence" value="ECO:0007669"/>
    <property type="project" value="UniProtKB-EC"/>
</dbReference>
<evidence type="ECO:0000313" key="23">
    <source>
        <dbReference type="EMBL" id="TFI58119.1"/>
    </source>
</evidence>
<evidence type="ECO:0000256" key="21">
    <source>
        <dbReference type="SAM" id="MobiDB-lite"/>
    </source>
</evidence>